<dbReference type="AlphaFoldDB" id="A0A1X0Q6K5"/>
<dbReference type="VEuPathDB" id="MicrosporidiaDB:HERIO_2545"/>
<evidence type="ECO:0000313" key="1">
    <source>
        <dbReference type="EMBL" id="ORD95374.1"/>
    </source>
</evidence>
<reference evidence="1 2" key="1">
    <citation type="journal article" date="2017" name="Environ. Microbiol.">
        <title>Decay of the glycolytic pathway and adaptation to intranuclear parasitism within Enterocytozoonidae microsporidia.</title>
        <authorList>
            <person name="Wiredu Boakye D."/>
            <person name="Jaroenlak P."/>
            <person name="Prachumwat A."/>
            <person name="Williams T.A."/>
            <person name="Bateman K.S."/>
            <person name="Itsathitphaisarn O."/>
            <person name="Sritunyalucksana K."/>
            <person name="Paszkiewicz K.H."/>
            <person name="Moore K.A."/>
            <person name="Stentiford G.D."/>
            <person name="Williams B.A."/>
        </authorList>
    </citation>
    <scope>NUCLEOTIDE SEQUENCE [LARGE SCALE GENOMIC DNA]</scope>
    <source>
        <strain evidence="1 2">GB1</strain>
    </source>
</reference>
<comment type="caution">
    <text evidence="1">The sequence shown here is derived from an EMBL/GenBank/DDBJ whole genome shotgun (WGS) entry which is preliminary data.</text>
</comment>
<protein>
    <submittedName>
        <fullName evidence="1">Uncharacterized protein</fullName>
    </submittedName>
</protein>
<keyword evidence="2" id="KW-1185">Reference proteome</keyword>
<name>A0A1X0Q6K5_9MICR</name>
<accession>A0A1X0Q6K5</accession>
<evidence type="ECO:0000313" key="2">
    <source>
        <dbReference type="Proteomes" id="UP000192356"/>
    </source>
</evidence>
<dbReference type="Proteomes" id="UP000192356">
    <property type="component" value="Unassembled WGS sequence"/>
</dbReference>
<organism evidence="1 2">
    <name type="scientific">Hepatospora eriocheir</name>
    <dbReference type="NCBI Taxonomy" id="1081669"/>
    <lineage>
        <taxon>Eukaryota</taxon>
        <taxon>Fungi</taxon>
        <taxon>Fungi incertae sedis</taxon>
        <taxon>Microsporidia</taxon>
        <taxon>Hepatosporidae</taxon>
        <taxon>Hepatospora</taxon>
    </lineage>
</organism>
<dbReference type="EMBL" id="LVKB01000354">
    <property type="protein sequence ID" value="ORD95374.1"/>
    <property type="molecule type" value="Genomic_DNA"/>
</dbReference>
<proteinExistence type="predicted"/>
<gene>
    <name evidence="1" type="ORF">HERIO_2545</name>
</gene>
<sequence>MAPMNSIKLKRILSSEIASNSSLYCIKDVKFFKKLVKNFYLIKFYEAQIGKWGAIKRMPILQTSYAIIIFSYLNSVYLEVLSMI</sequence>